<dbReference type="GeneID" id="110235953"/>
<dbReference type="OrthoDB" id="5985704at2759"/>
<dbReference type="AlphaFoldDB" id="A0A913X0Q6"/>
<dbReference type="RefSeq" id="XP_020897089.1">
    <property type="nucleotide sequence ID" value="XM_021041430.2"/>
</dbReference>
<dbReference type="SMART" id="SM00209">
    <property type="entry name" value="TSP1"/>
    <property type="match status" value="1"/>
</dbReference>
<sequence>MNSSEMVSSNPTIVIADSKKGDLVTKKSKCLPIMGTVLKLFVLSLMVFTALFVIRVNRPKYDSVLRFRSLLAPPPRDDALYDYDMDEEHDATDEPPPAAWGPWGKWSRCSSGKYCAEGSQFRKRKCVTSNNNGFCTGISMESRDCPGSSCSRDNHRTPGLADESPAPETSFIGQECNSSTKYFARGKEADKIPEEVFHLFPAAKRLFTSGFFAVQEIPKVLPREDNITKICFEPLGLWNIRSIRKALHLNRYTKASIKNLNSKHLLGIAIGLKLDGTLYAVQLAIGTPGAMYSTLYYRRFRGRSFHEDYVTY</sequence>
<dbReference type="OMA" id="RSFHEDY"/>
<keyword evidence="2" id="KW-0472">Membrane</keyword>
<evidence type="ECO:0000313" key="3">
    <source>
        <dbReference type="EnsemblMetazoa" id="XP_020897089.1"/>
    </source>
</evidence>
<protein>
    <submittedName>
        <fullName evidence="3">Uncharacterized protein</fullName>
    </submittedName>
</protein>
<dbReference type="Pfam" id="PF00090">
    <property type="entry name" value="TSP_1"/>
    <property type="match status" value="1"/>
</dbReference>
<keyword evidence="2" id="KW-1133">Transmembrane helix</keyword>
<organism evidence="3 4">
    <name type="scientific">Exaiptasia diaphana</name>
    <name type="common">Tropical sea anemone</name>
    <name type="synonym">Aiptasia pulchella</name>
    <dbReference type="NCBI Taxonomy" id="2652724"/>
    <lineage>
        <taxon>Eukaryota</taxon>
        <taxon>Metazoa</taxon>
        <taxon>Cnidaria</taxon>
        <taxon>Anthozoa</taxon>
        <taxon>Hexacorallia</taxon>
        <taxon>Actiniaria</taxon>
        <taxon>Aiptasiidae</taxon>
        <taxon>Exaiptasia</taxon>
    </lineage>
</organism>
<keyword evidence="4" id="KW-1185">Reference proteome</keyword>
<dbReference type="InterPro" id="IPR000884">
    <property type="entry name" value="TSP1_rpt"/>
</dbReference>
<dbReference type="Gene3D" id="2.20.100.10">
    <property type="entry name" value="Thrombospondin type-1 (TSP1) repeat"/>
    <property type="match status" value="1"/>
</dbReference>
<reference evidence="3" key="1">
    <citation type="submission" date="2022-11" db="UniProtKB">
        <authorList>
            <consortium name="EnsemblMetazoa"/>
        </authorList>
    </citation>
    <scope>IDENTIFICATION</scope>
</reference>
<dbReference type="PROSITE" id="PS50092">
    <property type="entry name" value="TSP1"/>
    <property type="match status" value="1"/>
</dbReference>
<feature type="transmembrane region" description="Helical" evidence="2">
    <location>
        <begin position="33"/>
        <end position="54"/>
    </location>
</feature>
<name>A0A913X0Q6_EXADI</name>
<dbReference type="KEGG" id="epa:110235953"/>
<evidence type="ECO:0000256" key="2">
    <source>
        <dbReference type="SAM" id="Phobius"/>
    </source>
</evidence>
<dbReference type="SUPFAM" id="SSF82895">
    <property type="entry name" value="TSP-1 type 1 repeat"/>
    <property type="match status" value="1"/>
</dbReference>
<accession>A0A913X0Q6</accession>
<proteinExistence type="predicted"/>
<dbReference type="EnsemblMetazoa" id="XM_021041430.2">
    <property type="protein sequence ID" value="XP_020897089.1"/>
    <property type="gene ID" value="LOC110235953"/>
</dbReference>
<evidence type="ECO:0000256" key="1">
    <source>
        <dbReference type="SAM" id="MobiDB-lite"/>
    </source>
</evidence>
<keyword evidence="2" id="KW-0812">Transmembrane</keyword>
<dbReference type="InterPro" id="IPR036383">
    <property type="entry name" value="TSP1_rpt_sf"/>
</dbReference>
<feature type="region of interest" description="Disordered" evidence="1">
    <location>
        <begin position="147"/>
        <end position="166"/>
    </location>
</feature>
<dbReference type="Proteomes" id="UP000887567">
    <property type="component" value="Unplaced"/>
</dbReference>
<evidence type="ECO:0000313" key="4">
    <source>
        <dbReference type="Proteomes" id="UP000887567"/>
    </source>
</evidence>